<sequence length="66" mass="7456">MPKQTRWAIKREFDQVEAHINKAINALAILGAVFHDQHPEIYEALSAVCAALDSVKTVVQQQRDQI</sequence>
<comment type="caution">
    <text evidence="1">The sequence shown here is derived from an EMBL/GenBank/DDBJ whole genome shotgun (WGS) entry which is preliminary data.</text>
</comment>
<dbReference type="EMBL" id="BARS01010001">
    <property type="protein sequence ID" value="GAF88595.1"/>
    <property type="molecule type" value="Genomic_DNA"/>
</dbReference>
<accession>X0UJC8</accession>
<gene>
    <name evidence="1" type="ORF">S01H1_18668</name>
</gene>
<evidence type="ECO:0000313" key="1">
    <source>
        <dbReference type="EMBL" id="GAF88595.1"/>
    </source>
</evidence>
<name>X0UJC8_9ZZZZ</name>
<proteinExistence type="predicted"/>
<dbReference type="AlphaFoldDB" id="X0UJC8"/>
<organism evidence="1">
    <name type="scientific">marine sediment metagenome</name>
    <dbReference type="NCBI Taxonomy" id="412755"/>
    <lineage>
        <taxon>unclassified sequences</taxon>
        <taxon>metagenomes</taxon>
        <taxon>ecological metagenomes</taxon>
    </lineage>
</organism>
<protein>
    <submittedName>
        <fullName evidence="1">Uncharacterized protein</fullName>
    </submittedName>
</protein>
<reference evidence="1" key="1">
    <citation type="journal article" date="2014" name="Front. Microbiol.">
        <title>High frequency of phylogenetically diverse reductive dehalogenase-homologous genes in deep subseafloor sedimentary metagenomes.</title>
        <authorList>
            <person name="Kawai M."/>
            <person name="Futagami T."/>
            <person name="Toyoda A."/>
            <person name="Takaki Y."/>
            <person name="Nishi S."/>
            <person name="Hori S."/>
            <person name="Arai W."/>
            <person name="Tsubouchi T."/>
            <person name="Morono Y."/>
            <person name="Uchiyama I."/>
            <person name="Ito T."/>
            <person name="Fujiyama A."/>
            <person name="Inagaki F."/>
            <person name="Takami H."/>
        </authorList>
    </citation>
    <scope>NUCLEOTIDE SEQUENCE</scope>
    <source>
        <strain evidence="1">Expedition CK06-06</strain>
    </source>
</reference>